<proteinExistence type="predicted"/>
<sequence length="65" mass="7518">MLNIDLSIHGLQRSFASLSEWVETPAGIAAQIQGHKPQDVRGKRYIRRLLILLRMWHSKIEVLIL</sequence>
<name>A0A8H8YY48_9PROT</name>
<accession>A0A8H8YY48</accession>
<reference evidence="1" key="1">
    <citation type="submission" date="2021-02" db="EMBL/GenBank/DDBJ databases">
        <authorList>
            <person name="Han P."/>
        </authorList>
    </citation>
    <scope>NUCLEOTIDE SEQUENCE</scope>
    <source>
        <strain evidence="1">Nitrosomonas nitrosa 18-3D</strain>
    </source>
</reference>
<comment type="caution">
    <text evidence="1">The sequence shown here is derived from an EMBL/GenBank/DDBJ whole genome shotgun (WGS) entry which is preliminary data.</text>
</comment>
<dbReference type="AlphaFoldDB" id="A0A8H8YY48"/>
<evidence type="ECO:0000313" key="2">
    <source>
        <dbReference type="Proteomes" id="UP000601736"/>
    </source>
</evidence>
<evidence type="ECO:0000313" key="1">
    <source>
        <dbReference type="EMBL" id="CAE6495483.1"/>
    </source>
</evidence>
<dbReference type="Proteomes" id="UP000601736">
    <property type="component" value="Unassembled WGS sequence"/>
</dbReference>
<gene>
    <name evidence="1" type="ORF">NMYAN_140012</name>
</gene>
<protein>
    <submittedName>
        <fullName evidence="1">Uncharacterized protein</fullName>
    </submittedName>
</protein>
<dbReference type="EMBL" id="CAJNAP010000006">
    <property type="protein sequence ID" value="CAE6495483.1"/>
    <property type="molecule type" value="Genomic_DNA"/>
</dbReference>
<organism evidence="1 2">
    <name type="scientific">Nitrosomonas nitrosa</name>
    <dbReference type="NCBI Taxonomy" id="52442"/>
    <lineage>
        <taxon>Bacteria</taxon>
        <taxon>Pseudomonadati</taxon>
        <taxon>Pseudomonadota</taxon>
        <taxon>Betaproteobacteria</taxon>
        <taxon>Nitrosomonadales</taxon>
        <taxon>Nitrosomonadaceae</taxon>
        <taxon>Nitrosomonas</taxon>
    </lineage>
</organism>